<organism evidence="1 2">
    <name type="scientific">Oryzihumus leptocrescens</name>
    <dbReference type="NCBI Taxonomy" id="297536"/>
    <lineage>
        <taxon>Bacteria</taxon>
        <taxon>Bacillati</taxon>
        <taxon>Actinomycetota</taxon>
        <taxon>Actinomycetes</taxon>
        <taxon>Micrococcales</taxon>
        <taxon>Intrasporangiaceae</taxon>
        <taxon>Oryzihumus</taxon>
    </lineage>
</organism>
<dbReference type="EMBL" id="VFOQ01000001">
    <property type="protein sequence ID" value="TQL60951.1"/>
    <property type="molecule type" value="Genomic_DNA"/>
</dbReference>
<keyword evidence="2" id="KW-1185">Reference proteome</keyword>
<dbReference type="Proteomes" id="UP000319514">
    <property type="component" value="Unassembled WGS sequence"/>
</dbReference>
<dbReference type="AlphaFoldDB" id="A0A542ZKS2"/>
<accession>A0A542ZKS2</accession>
<proteinExistence type="predicted"/>
<comment type="caution">
    <text evidence="1">The sequence shown here is derived from an EMBL/GenBank/DDBJ whole genome shotgun (WGS) entry which is preliminary data.</text>
</comment>
<sequence>MRGRLGSKLIDGLDKQVDAVRSVLVAGGFADVPVGRALCFVDADFPWFTRIMRVGDTCVVNPRGLLDLVTRPGPLVSDDQWYAVSCQLGERLRSMD</sequence>
<gene>
    <name evidence="1" type="ORF">FB474_2352</name>
</gene>
<reference evidence="1 2" key="1">
    <citation type="submission" date="2019-06" db="EMBL/GenBank/DDBJ databases">
        <title>Sequencing the genomes of 1000 actinobacteria strains.</title>
        <authorList>
            <person name="Klenk H.-P."/>
        </authorList>
    </citation>
    <scope>NUCLEOTIDE SEQUENCE [LARGE SCALE GENOMIC DNA]</scope>
    <source>
        <strain evidence="1 2">DSM 18082</strain>
    </source>
</reference>
<evidence type="ECO:0000313" key="1">
    <source>
        <dbReference type="EMBL" id="TQL60951.1"/>
    </source>
</evidence>
<protein>
    <submittedName>
        <fullName evidence="1">Uncharacterized protein</fullName>
    </submittedName>
</protein>
<name>A0A542ZKS2_9MICO</name>
<evidence type="ECO:0000313" key="2">
    <source>
        <dbReference type="Proteomes" id="UP000319514"/>
    </source>
</evidence>